<feature type="transmembrane region" description="Helical" evidence="1">
    <location>
        <begin position="151"/>
        <end position="177"/>
    </location>
</feature>
<evidence type="ECO:0000313" key="2">
    <source>
        <dbReference type="EMBL" id="AIC16332.1"/>
    </source>
</evidence>
<sequence length="190" mass="20695">MGRFYSNSSVSRFNIKRRLLFVAIGAIVFFAAYSAGAAVQMTPEEAKEVRDSFSSQIEDIDDIGIFVNNVRIALGMFVPGLGIGLGVFSGYATGNVFAALAQDSPALQGIPPQLILITPFGIMEVVTYGLAMSRSGMLIYYFVKKRPWREYLVPTLIELGIAAAILLAAAGIEWWMIQELGGQNLELEGF</sequence>
<proteinExistence type="predicted"/>
<dbReference type="Proteomes" id="UP000027093">
    <property type="component" value="Chromosome"/>
</dbReference>
<dbReference type="KEGG" id="nvn:NVIE_020720"/>
<dbReference type="EMBL" id="CP007536">
    <property type="protein sequence ID" value="AIC16332.1"/>
    <property type="molecule type" value="Genomic_DNA"/>
</dbReference>
<dbReference type="AlphaFoldDB" id="A0A060HT57"/>
<evidence type="ECO:0000313" key="3">
    <source>
        <dbReference type="Proteomes" id="UP000027093"/>
    </source>
</evidence>
<keyword evidence="1" id="KW-0812">Transmembrane</keyword>
<dbReference type="HOGENOM" id="CLU_113182_0_0_2"/>
<dbReference type="InterPro" id="IPR002798">
    <property type="entry name" value="SpoIIM-like"/>
</dbReference>
<accession>A0A060HT57</accession>
<keyword evidence="1" id="KW-1133">Transmembrane helix</keyword>
<feature type="transmembrane region" description="Helical" evidence="1">
    <location>
        <begin position="110"/>
        <end position="131"/>
    </location>
</feature>
<evidence type="ECO:0000256" key="1">
    <source>
        <dbReference type="SAM" id="Phobius"/>
    </source>
</evidence>
<evidence type="ECO:0008006" key="4">
    <source>
        <dbReference type="Google" id="ProtNLM"/>
    </source>
</evidence>
<reference evidence="2 3" key="1">
    <citation type="journal article" date="2014" name="Int. J. Syst. Evol. Microbiol.">
        <title>Nitrososphaera viennensis gen. nov., sp. nov., an aerobic and mesophilic, ammonia-oxidizing archaeon from soil and a member of the archaeal phylum Thaumarchaeota.</title>
        <authorList>
            <person name="Stieglmeier M."/>
            <person name="Klingl A."/>
            <person name="Alves R.J."/>
            <person name="Rittmann S.K."/>
            <person name="Melcher M."/>
            <person name="Leisch N."/>
            <person name="Schleper C."/>
        </authorList>
    </citation>
    <scope>NUCLEOTIDE SEQUENCE [LARGE SCALE GENOMIC DNA]</scope>
    <source>
        <strain evidence="2">EN76</strain>
    </source>
</reference>
<dbReference type="Pfam" id="PF01944">
    <property type="entry name" value="SpoIIM"/>
    <property type="match status" value="1"/>
</dbReference>
<keyword evidence="1" id="KW-0472">Membrane</keyword>
<protein>
    <recommendedName>
        <fullName evidence="4">Stage II sporulation protein M</fullName>
    </recommendedName>
</protein>
<keyword evidence="3" id="KW-1185">Reference proteome</keyword>
<name>A0A060HT57_9ARCH</name>
<organism evidence="2 3">
    <name type="scientific">Nitrososphaera viennensis EN76</name>
    <dbReference type="NCBI Taxonomy" id="926571"/>
    <lineage>
        <taxon>Archaea</taxon>
        <taxon>Nitrososphaerota</taxon>
        <taxon>Nitrososphaeria</taxon>
        <taxon>Nitrososphaerales</taxon>
        <taxon>Nitrososphaeraceae</taxon>
        <taxon>Nitrososphaera</taxon>
    </lineage>
</organism>
<gene>
    <name evidence="2" type="ORF">NVIE_020720</name>
</gene>